<protein>
    <submittedName>
        <fullName evidence="1">Acetyltransferase-like protein</fullName>
    </submittedName>
</protein>
<name>A0A143C0L9_9ACTN</name>
<evidence type="ECO:0000313" key="2">
    <source>
        <dbReference type="Proteomes" id="UP000076096"/>
    </source>
</evidence>
<dbReference type="AlphaFoldDB" id="A0A143C0L9"/>
<proteinExistence type="predicted"/>
<dbReference type="RefSeq" id="WP_062927285.1">
    <property type="nucleotide sequence ID" value="NZ_CP015098.1"/>
</dbReference>
<dbReference type="STRING" id="1783515.A4E84_16310"/>
<dbReference type="GO" id="GO:0016740">
    <property type="term" value="F:transferase activity"/>
    <property type="evidence" value="ECO:0007669"/>
    <property type="project" value="UniProtKB-KW"/>
</dbReference>
<dbReference type="Proteomes" id="UP000076096">
    <property type="component" value="Chromosome"/>
</dbReference>
<keyword evidence="1" id="KW-0808">Transferase</keyword>
<dbReference type="InterPro" id="IPR016181">
    <property type="entry name" value="Acyl_CoA_acyltransferase"/>
</dbReference>
<keyword evidence="2" id="KW-1185">Reference proteome</keyword>
<dbReference type="EMBL" id="CP015098">
    <property type="protein sequence ID" value="AMW10934.1"/>
    <property type="molecule type" value="Genomic_DNA"/>
</dbReference>
<dbReference type="KEGG" id="stsi:A4E84_16310"/>
<reference evidence="2" key="1">
    <citation type="submission" date="2016-04" db="EMBL/GenBank/DDBJ databases">
        <authorList>
            <person name="Zhang B."/>
        </authorList>
    </citation>
    <scope>NUCLEOTIDE SEQUENCE [LARGE SCALE GENOMIC DNA]</scope>
    <source>
        <strain evidence="2">S10</strain>
    </source>
</reference>
<gene>
    <name evidence="1" type="ORF">A4E84_16310</name>
</gene>
<dbReference type="SUPFAM" id="SSF55729">
    <property type="entry name" value="Acyl-CoA N-acyltransferases (Nat)"/>
    <property type="match status" value="1"/>
</dbReference>
<dbReference type="CDD" id="cd04301">
    <property type="entry name" value="NAT_SF"/>
    <property type="match status" value="1"/>
</dbReference>
<sequence>MQPKISSLADRPDMLERVVGMADSWPEFVIQDLVGAAHFPRIATELPEFVLFAEDEQGEVVANAYSVPFALGTESRGGRLPANGWDAMLVWAFSDLRGGVRPDTVSAVSVSIAPQAQGRGLSALMLSAMRDNARARGFREVVAPVRPNAKHLEPRTPMEEYAHRVRPDGLPQDPWLRVHARAGATIDSVAPASMTVSAPLAHWRRWTGLPFDTDGDIEVPGALVPVRCEVERGYAVYVEPNVWMRHPL</sequence>
<evidence type="ECO:0000313" key="1">
    <source>
        <dbReference type="EMBL" id="AMW10934.1"/>
    </source>
</evidence>
<organism evidence="1 2">
    <name type="scientific">Streptomyces qaidamensis</name>
    <dbReference type="NCBI Taxonomy" id="1783515"/>
    <lineage>
        <taxon>Bacteria</taxon>
        <taxon>Bacillati</taxon>
        <taxon>Actinomycetota</taxon>
        <taxon>Actinomycetes</taxon>
        <taxon>Kitasatosporales</taxon>
        <taxon>Streptomycetaceae</taxon>
        <taxon>Streptomyces</taxon>
        <taxon>Streptomyces aurantiacus group</taxon>
    </lineage>
</organism>
<accession>A0A143C0L9</accession>
<dbReference type="Gene3D" id="3.40.630.30">
    <property type="match status" value="1"/>
</dbReference>